<sequence>MASAQPPTVKVIDQCQVSPPPASVSTTTFPLTFFDMAWLFCRPLQRIFFYEFSYPRFHFTQTVLPHLKESLSLTLRHFFPFAANLTCPPPPYEPYILYKEGDSLQVTVVESDSDFNYLVANHARDVKTLQSLVPKLPSTSLSSDTTHVVPTMAIQFTVFPNKGISIGLTFNHVAADGRSFNHFMKFWASVHRSKSEDLNSLSLPYHNKDIVKDPNGLSSIFLKDSRTWEISPVGDDPSDNLLVTFVIDRAKIEQLKQYCVATLSKNGEELAQVRITTYVVTCAFMWVNLMKLQETSKGSVDDDMLYYFSSSADCRERFEFSIPGTYFGNCLAYFFVSAKRRDLMEGGIVFAAKVIGRKVCELSEGSVLVEAEKWVSKLEKIVNMGRLVSVAGSPKFRVYETDFGWGKPKKSDVVHIGAYGSFSLNESREEEGGVQIGVVVERDKLDLFNAGFQQGLNIH</sequence>
<keyword evidence="2" id="KW-0012">Acyltransferase</keyword>
<dbReference type="InterPro" id="IPR051504">
    <property type="entry name" value="Plant_metabolite_acyltrans"/>
</dbReference>
<keyword evidence="4" id="KW-1185">Reference proteome</keyword>
<dbReference type="Proteomes" id="UP000827721">
    <property type="component" value="Unassembled WGS sequence"/>
</dbReference>
<dbReference type="InterPro" id="IPR023213">
    <property type="entry name" value="CAT-like_dom_sf"/>
</dbReference>
<evidence type="ECO:0000256" key="2">
    <source>
        <dbReference type="ARBA" id="ARBA00023315"/>
    </source>
</evidence>
<dbReference type="Pfam" id="PF02458">
    <property type="entry name" value="Transferase"/>
    <property type="match status" value="1"/>
</dbReference>
<dbReference type="PANTHER" id="PTHR31625">
    <property type="match status" value="1"/>
</dbReference>
<comment type="caution">
    <text evidence="3">The sequence shown here is derived from an EMBL/GenBank/DDBJ whole genome shotgun (WGS) entry which is preliminary data.</text>
</comment>
<dbReference type="Gene3D" id="3.30.559.10">
    <property type="entry name" value="Chloramphenicol acetyltransferase-like domain"/>
    <property type="match status" value="2"/>
</dbReference>
<accession>A0ABQ8IJG9</accession>
<gene>
    <name evidence="3" type="ORF">JRO89_XS01G0161300</name>
</gene>
<dbReference type="EMBL" id="JAFEMO010000001">
    <property type="protein sequence ID" value="KAH7576844.1"/>
    <property type="molecule type" value="Genomic_DNA"/>
</dbReference>
<organism evidence="3 4">
    <name type="scientific">Xanthoceras sorbifolium</name>
    <dbReference type="NCBI Taxonomy" id="99658"/>
    <lineage>
        <taxon>Eukaryota</taxon>
        <taxon>Viridiplantae</taxon>
        <taxon>Streptophyta</taxon>
        <taxon>Embryophyta</taxon>
        <taxon>Tracheophyta</taxon>
        <taxon>Spermatophyta</taxon>
        <taxon>Magnoliopsida</taxon>
        <taxon>eudicotyledons</taxon>
        <taxon>Gunneridae</taxon>
        <taxon>Pentapetalae</taxon>
        <taxon>rosids</taxon>
        <taxon>malvids</taxon>
        <taxon>Sapindales</taxon>
        <taxon>Sapindaceae</taxon>
        <taxon>Xanthoceroideae</taxon>
        <taxon>Xanthoceras</taxon>
    </lineage>
</organism>
<keyword evidence="1" id="KW-0808">Transferase</keyword>
<reference evidence="3 4" key="1">
    <citation type="submission" date="2021-02" db="EMBL/GenBank/DDBJ databases">
        <title>Plant Genome Project.</title>
        <authorList>
            <person name="Zhang R.-G."/>
        </authorList>
    </citation>
    <scope>NUCLEOTIDE SEQUENCE [LARGE SCALE GENOMIC DNA]</scope>
    <source>
        <tissue evidence="3">Leaves</tissue>
    </source>
</reference>
<proteinExistence type="predicted"/>
<evidence type="ECO:0000313" key="4">
    <source>
        <dbReference type="Proteomes" id="UP000827721"/>
    </source>
</evidence>
<protein>
    <submittedName>
        <fullName evidence="3">Uncharacterized protein</fullName>
    </submittedName>
</protein>
<evidence type="ECO:0000313" key="3">
    <source>
        <dbReference type="EMBL" id="KAH7576844.1"/>
    </source>
</evidence>
<name>A0ABQ8IJG9_9ROSI</name>
<evidence type="ECO:0000256" key="1">
    <source>
        <dbReference type="ARBA" id="ARBA00022679"/>
    </source>
</evidence>